<dbReference type="PROSITE" id="PS51257">
    <property type="entry name" value="PROKAR_LIPOPROTEIN"/>
    <property type="match status" value="1"/>
</dbReference>
<dbReference type="OrthoDB" id="7864989at2"/>
<dbReference type="Proteomes" id="UP000436522">
    <property type="component" value="Unassembled WGS sequence"/>
</dbReference>
<reference evidence="1 2" key="1">
    <citation type="submission" date="2019-12" db="EMBL/GenBank/DDBJ databases">
        <title>Roseobacter cerasinus sp. nov., isolated from seawater around aquaculture.</title>
        <authorList>
            <person name="Muramatsu S."/>
            <person name="Takabe Y."/>
            <person name="Mori K."/>
            <person name="Takaichi S."/>
            <person name="Hanada S."/>
        </authorList>
    </citation>
    <scope>NUCLEOTIDE SEQUENCE [LARGE SCALE GENOMIC DNA]</scope>
    <source>
        <strain evidence="1 2">AI77</strain>
    </source>
</reference>
<dbReference type="AlphaFoldDB" id="A0A640VVS7"/>
<organism evidence="1 2">
    <name type="scientific">Roseobacter cerasinus</name>
    <dbReference type="NCBI Taxonomy" id="2602289"/>
    <lineage>
        <taxon>Bacteria</taxon>
        <taxon>Pseudomonadati</taxon>
        <taxon>Pseudomonadota</taxon>
        <taxon>Alphaproteobacteria</taxon>
        <taxon>Rhodobacterales</taxon>
        <taxon>Roseobacteraceae</taxon>
        <taxon>Roseobacter</taxon>
    </lineage>
</organism>
<name>A0A640VVS7_9RHOB</name>
<evidence type="ECO:0000313" key="2">
    <source>
        <dbReference type="Proteomes" id="UP000436522"/>
    </source>
</evidence>
<sequence length="132" mass="13745">MDTLPLRPTPARLLLAGVLLLTACGEQGGGVWYREAGSQLDAGEYGAATMQNMIAQVCFPQGHGSSYRGGKIGAPVGDPVVVLDPSSTRSTPVFRVHCDGRLDGKYAQVVYNDYVGSAAQKTAVDTATGTAE</sequence>
<dbReference type="RefSeq" id="WP_159979283.1">
    <property type="nucleotide sequence ID" value="NZ_BLIV01000006.1"/>
</dbReference>
<comment type="caution">
    <text evidence="1">The sequence shown here is derived from an EMBL/GenBank/DDBJ whole genome shotgun (WGS) entry which is preliminary data.</text>
</comment>
<evidence type="ECO:0000313" key="1">
    <source>
        <dbReference type="EMBL" id="GFE51510.1"/>
    </source>
</evidence>
<evidence type="ECO:0008006" key="3">
    <source>
        <dbReference type="Google" id="ProtNLM"/>
    </source>
</evidence>
<dbReference type="EMBL" id="BLIV01000006">
    <property type="protein sequence ID" value="GFE51510.1"/>
    <property type="molecule type" value="Genomic_DNA"/>
</dbReference>
<accession>A0A640VVS7</accession>
<protein>
    <recommendedName>
        <fullName evidence="3">Lipoprotein</fullName>
    </recommendedName>
</protein>
<proteinExistence type="predicted"/>
<keyword evidence="2" id="KW-1185">Reference proteome</keyword>
<gene>
    <name evidence="1" type="ORF">So717_32630</name>
</gene>